<sequence>MLSTRMFVDISNFYWLDGTKLYALYNYTQTLENIRPSRLRLIFCGIDDDQRELYTPEMKSEGGYLLEITYKNDSGDGRWYYVGVLATEAVRSDGHSNNKSVFVRTSKAGTTYFIRPFDVYPHEDDPTGTGHSHDPAFHSLLLNVIPVSAIGYKPVLKLSDFSDSHVGLRQLTISNVLEFWFRDNADYGDQAGEQFYLIRDNFHHPESNILHSP</sequence>
<protein>
    <submittedName>
        <fullName evidence="1">Uncharacterized protein</fullName>
    </submittedName>
</protein>
<dbReference type="EMBL" id="CACVKT020007423">
    <property type="protein sequence ID" value="CAC5407861.1"/>
    <property type="molecule type" value="Genomic_DNA"/>
</dbReference>
<evidence type="ECO:0000313" key="1">
    <source>
        <dbReference type="EMBL" id="CAC5407861.1"/>
    </source>
</evidence>
<accession>A0A6J8DJZ5</accession>
<dbReference type="Proteomes" id="UP000507470">
    <property type="component" value="Unassembled WGS sequence"/>
</dbReference>
<reference evidence="1 2" key="1">
    <citation type="submission" date="2020-06" db="EMBL/GenBank/DDBJ databases">
        <authorList>
            <person name="Li R."/>
            <person name="Bekaert M."/>
        </authorList>
    </citation>
    <scope>NUCLEOTIDE SEQUENCE [LARGE SCALE GENOMIC DNA]</scope>
    <source>
        <strain evidence="2">wild</strain>
    </source>
</reference>
<proteinExistence type="predicted"/>
<organism evidence="1 2">
    <name type="scientific">Mytilus coruscus</name>
    <name type="common">Sea mussel</name>
    <dbReference type="NCBI Taxonomy" id="42192"/>
    <lineage>
        <taxon>Eukaryota</taxon>
        <taxon>Metazoa</taxon>
        <taxon>Spiralia</taxon>
        <taxon>Lophotrochozoa</taxon>
        <taxon>Mollusca</taxon>
        <taxon>Bivalvia</taxon>
        <taxon>Autobranchia</taxon>
        <taxon>Pteriomorphia</taxon>
        <taxon>Mytilida</taxon>
        <taxon>Mytiloidea</taxon>
        <taxon>Mytilidae</taxon>
        <taxon>Mytilinae</taxon>
        <taxon>Mytilus</taxon>
    </lineage>
</organism>
<name>A0A6J8DJZ5_MYTCO</name>
<dbReference type="AlphaFoldDB" id="A0A6J8DJZ5"/>
<gene>
    <name evidence="1" type="ORF">MCOR_41296</name>
</gene>
<evidence type="ECO:0000313" key="2">
    <source>
        <dbReference type="Proteomes" id="UP000507470"/>
    </source>
</evidence>
<keyword evidence="2" id="KW-1185">Reference proteome</keyword>